<evidence type="ECO:0000313" key="2">
    <source>
        <dbReference type="Proteomes" id="UP000230154"/>
    </source>
</evidence>
<dbReference type="EMBL" id="PFCB01000003">
    <property type="protein sequence ID" value="PIR74807.1"/>
    <property type="molecule type" value="Genomic_DNA"/>
</dbReference>
<organism evidence="1 2">
    <name type="scientific">Candidatus Magasanikbacteria bacterium CG10_big_fil_rev_8_21_14_0_10_47_10</name>
    <dbReference type="NCBI Taxonomy" id="1974652"/>
    <lineage>
        <taxon>Bacteria</taxon>
        <taxon>Candidatus Magasanikiibacteriota</taxon>
    </lineage>
</organism>
<evidence type="ECO:0000313" key="1">
    <source>
        <dbReference type="EMBL" id="PIR74807.1"/>
    </source>
</evidence>
<dbReference type="Proteomes" id="UP000230154">
    <property type="component" value="Unassembled WGS sequence"/>
</dbReference>
<sequence length="144" mass="16029">MGGNMSQQPTNQQVLDEIKGFIRTEIGGLNTKFDGLETRFTGLETKFNDLAANQDLILAAVNDFSTSVDTRLDRVEGRLVKVESTMVTKDYLDEKISSLRGDLISVTRKGNDKLGAVVDTLASTRVITPHDHSRIMRMEPFPRT</sequence>
<protein>
    <recommendedName>
        <fullName evidence="3">t-SNARE coiled-coil homology domain-containing protein</fullName>
    </recommendedName>
</protein>
<name>A0A2H0TTR9_9BACT</name>
<dbReference type="AlphaFoldDB" id="A0A2H0TTR9"/>
<dbReference type="Gene3D" id="1.20.5.170">
    <property type="match status" value="1"/>
</dbReference>
<comment type="caution">
    <text evidence="1">The sequence shown here is derived from an EMBL/GenBank/DDBJ whole genome shotgun (WGS) entry which is preliminary data.</text>
</comment>
<evidence type="ECO:0008006" key="3">
    <source>
        <dbReference type="Google" id="ProtNLM"/>
    </source>
</evidence>
<proteinExistence type="predicted"/>
<accession>A0A2H0TTR9</accession>
<reference evidence="2" key="1">
    <citation type="submission" date="2017-09" db="EMBL/GenBank/DDBJ databases">
        <title>Depth-based differentiation of microbial function through sediment-hosted aquifers and enrichment of novel symbionts in the deep terrestrial subsurface.</title>
        <authorList>
            <person name="Probst A.J."/>
            <person name="Ladd B."/>
            <person name="Jarett J.K."/>
            <person name="Geller-Mcgrath D.E."/>
            <person name="Sieber C.M.K."/>
            <person name="Emerson J.B."/>
            <person name="Anantharaman K."/>
            <person name="Thomas B.C."/>
            <person name="Malmstrom R."/>
            <person name="Stieglmeier M."/>
            <person name="Klingl A."/>
            <person name="Woyke T."/>
            <person name="Ryan C.M."/>
            <person name="Banfield J.F."/>
        </authorList>
    </citation>
    <scope>NUCLEOTIDE SEQUENCE [LARGE SCALE GENOMIC DNA]</scope>
</reference>
<gene>
    <name evidence="1" type="ORF">COU35_00265</name>
</gene>